<dbReference type="PANTHER" id="PTHR30607">
    <property type="entry name" value="POTASSIUM-TRANSPORTING ATPASE A CHAIN"/>
    <property type="match status" value="1"/>
</dbReference>
<protein>
    <recommendedName>
        <fullName evidence="9">Potassium-transporting ATPase potassium-binding subunit</fullName>
    </recommendedName>
    <alternativeName>
        <fullName evidence="9">ATP phosphohydrolase [potassium-transporting] A chain</fullName>
    </alternativeName>
    <alternativeName>
        <fullName evidence="9">Potassium-binding and translocating subunit A</fullName>
    </alternativeName>
    <alternativeName>
        <fullName evidence="9">Potassium-translocating ATPase A chain</fullName>
    </alternativeName>
</protein>
<evidence type="ECO:0000256" key="8">
    <source>
        <dbReference type="ARBA" id="ARBA00023136"/>
    </source>
</evidence>
<dbReference type="PIRSF" id="PIRSF001294">
    <property type="entry name" value="K_ATPaseA"/>
    <property type="match status" value="1"/>
</dbReference>
<dbReference type="GO" id="GO:0030955">
    <property type="term" value="F:potassium ion binding"/>
    <property type="evidence" value="ECO:0007669"/>
    <property type="project" value="UniProtKB-UniRule"/>
</dbReference>
<feature type="transmembrane region" description="Helical" evidence="9">
    <location>
        <begin position="284"/>
        <end position="304"/>
    </location>
</feature>
<evidence type="ECO:0000256" key="7">
    <source>
        <dbReference type="ARBA" id="ARBA00023065"/>
    </source>
</evidence>
<comment type="function">
    <text evidence="9">Part of the high-affinity ATP-driven potassium transport (or Kdp) system, which catalyzes the hydrolysis of ATP coupled with the electrogenic transport of potassium into the cytoplasm. This subunit binds the extracellular potassium ions and delivers the ions to the membrane domain of KdpB through an intramembrane tunnel.</text>
</comment>
<gene>
    <name evidence="9" type="primary">kdpA</name>
    <name evidence="10" type="ORF">A11Q_655</name>
</gene>
<dbReference type="EMBL" id="CP003537">
    <property type="protein sequence ID" value="AGH94875.1"/>
    <property type="molecule type" value="Genomic_DNA"/>
</dbReference>
<dbReference type="HOGENOM" id="CLU_018614_3_0_7"/>
<evidence type="ECO:0000256" key="2">
    <source>
        <dbReference type="ARBA" id="ARBA00022475"/>
    </source>
</evidence>
<keyword evidence="3 9" id="KW-0633">Potassium transport</keyword>
<dbReference type="OrthoDB" id="9763796at2"/>
<accession>M4V8V0</accession>
<sequence length="563" mass="60006">MNIFDVLQLILFVGVLFLLTPPLGKFMAAVFKGETTWLHKPLGWLERLTYKISGIDSKKDMGWKEYALCLMAFNILGIVVLFLLQLIQGGLPFNPQAISGITWDSALNTAVSFVTNTNWQGYAGETTMSYLTQMIGLAYQNFVSAAVGIAVAVAVTRGIARKSLEGIGNFWTDLTRSVIYILLPSSFVLAIVLVSQGVVQNFSPYLEALTLEGAKQMLPFGPAASQIAIKMLGTNGGGFFNSNSSHPFENPTAFSNLLQMLAIFVIPAALTYMFGVMTNAKKHGWLIFGVMLALFLGLTGASLYSEYSHNPVVSQSAVMEGKETRFGTFNSVLFSTVTTSASCGAVNSMHSSLSPLSGGVALFNMMLGEIIFGGVGAGLYGMLLFVLLTVFLSGLMVGRTPEYLGKKIEGKEMTMVIVAILAPCTMILVGSAFSSVLPMGLSSLANKGPHGFTEILYAFSSAAGNNGSAFAGLNANTPYYNLFLALAMFVGRFAVIIPILAVAGSLAKKKVSPPSSGTFEVDSLLFAVLLIGVILIVGALTFLPALSLGPIMEHILMLNGRTF</sequence>
<evidence type="ECO:0000256" key="4">
    <source>
        <dbReference type="ARBA" id="ARBA00022692"/>
    </source>
</evidence>
<dbReference type="STRING" id="1184267.A11Q_655"/>
<dbReference type="eggNOG" id="COG2060">
    <property type="taxonomic scope" value="Bacteria"/>
</dbReference>
<feature type="transmembrane region" description="Helical" evidence="9">
    <location>
        <begin position="137"/>
        <end position="156"/>
    </location>
</feature>
<dbReference type="AlphaFoldDB" id="M4V8V0"/>
<keyword evidence="5 9" id="KW-0630">Potassium</keyword>
<keyword evidence="4 9" id="KW-0812">Transmembrane</keyword>
<comment type="similarity">
    <text evidence="9">Belongs to the KdpA family.</text>
</comment>
<evidence type="ECO:0000256" key="6">
    <source>
        <dbReference type="ARBA" id="ARBA00022989"/>
    </source>
</evidence>
<keyword evidence="7 9" id="KW-0406">Ion transport</keyword>
<feature type="transmembrane region" description="Helical" evidence="9">
    <location>
        <begin position="6"/>
        <end position="24"/>
    </location>
</feature>
<keyword evidence="1 9" id="KW-0813">Transport</keyword>
<evidence type="ECO:0000256" key="5">
    <source>
        <dbReference type="ARBA" id="ARBA00022958"/>
    </source>
</evidence>
<comment type="subunit">
    <text evidence="9">The system is composed of three essential subunits: KdpA, KdpB and KdpC.</text>
</comment>
<evidence type="ECO:0000313" key="10">
    <source>
        <dbReference type="EMBL" id="AGH94875.1"/>
    </source>
</evidence>
<proteinExistence type="inferred from homology"/>
<dbReference type="Pfam" id="PF03814">
    <property type="entry name" value="KdpA"/>
    <property type="match status" value="1"/>
</dbReference>
<keyword evidence="6 9" id="KW-1133">Transmembrane helix</keyword>
<dbReference type="RefSeq" id="WP_015469365.1">
    <property type="nucleotide sequence ID" value="NC_020813.1"/>
</dbReference>
<dbReference type="GO" id="GO:0008556">
    <property type="term" value="F:P-type potassium transmembrane transporter activity"/>
    <property type="evidence" value="ECO:0007669"/>
    <property type="project" value="InterPro"/>
</dbReference>
<evidence type="ECO:0000256" key="1">
    <source>
        <dbReference type="ARBA" id="ARBA00022448"/>
    </source>
</evidence>
<evidence type="ECO:0000256" key="3">
    <source>
        <dbReference type="ARBA" id="ARBA00022538"/>
    </source>
</evidence>
<dbReference type="HAMAP" id="MF_00275">
    <property type="entry name" value="KdpA"/>
    <property type="match status" value="1"/>
</dbReference>
<feature type="transmembrane region" description="Helical" evidence="9">
    <location>
        <begin position="416"/>
        <end position="437"/>
    </location>
</feature>
<dbReference type="PATRIC" id="fig|1184267.3.peg.664"/>
<dbReference type="NCBIfam" id="TIGR00680">
    <property type="entry name" value="kdpA"/>
    <property type="match status" value="1"/>
</dbReference>
<dbReference type="KEGG" id="bex:A11Q_655"/>
<feature type="transmembrane region" description="Helical" evidence="9">
    <location>
        <begin position="370"/>
        <end position="395"/>
    </location>
</feature>
<feature type="transmembrane region" description="Helical" evidence="9">
    <location>
        <begin position="482"/>
        <end position="503"/>
    </location>
</feature>
<dbReference type="InterPro" id="IPR004623">
    <property type="entry name" value="KdpA"/>
</dbReference>
<feature type="transmembrane region" description="Helical" evidence="9">
    <location>
        <begin position="66"/>
        <end position="87"/>
    </location>
</feature>
<feature type="transmembrane region" description="Helical" evidence="9">
    <location>
        <begin position="257"/>
        <end position="277"/>
    </location>
</feature>
<dbReference type="Proteomes" id="UP000012040">
    <property type="component" value="Chromosome"/>
</dbReference>
<evidence type="ECO:0000256" key="9">
    <source>
        <dbReference type="HAMAP-Rule" id="MF_00275"/>
    </source>
</evidence>
<keyword evidence="11" id="KW-1185">Reference proteome</keyword>
<feature type="transmembrane region" description="Helical" evidence="9">
    <location>
        <begin position="524"/>
        <end position="546"/>
    </location>
</feature>
<name>M4V8V0_9BACT</name>
<dbReference type="PANTHER" id="PTHR30607:SF2">
    <property type="entry name" value="POTASSIUM-TRANSPORTING ATPASE POTASSIUM-BINDING SUBUNIT"/>
    <property type="match status" value="1"/>
</dbReference>
<keyword evidence="2 9" id="KW-1003">Cell membrane</keyword>
<reference evidence="10 11" key="1">
    <citation type="journal article" date="2013" name="ISME J.">
        <title>By their genes ye shall know them: genomic signatures of predatory bacteria.</title>
        <authorList>
            <person name="Pasternak Z."/>
            <person name="Pietrokovski S."/>
            <person name="Rotem O."/>
            <person name="Gophna U."/>
            <person name="Lurie-Weinberger M.N."/>
            <person name="Jurkevitch E."/>
        </authorList>
    </citation>
    <scope>NUCLEOTIDE SEQUENCE [LARGE SCALE GENOMIC DNA]</scope>
    <source>
        <strain evidence="10 11">JSS</strain>
    </source>
</reference>
<organism evidence="10 11">
    <name type="scientific">Pseudobdellovibrio exovorus JSS</name>
    <dbReference type="NCBI Taxonomy" id="1184267"/>
    <lineage>
        <taxon>Bacteria</taxon>
        <taxon>Pseudomonadati</taxon>
        <taxon>Bdellovibrionota</taxon>
        <taxon>Bdellovibrionia</taxon>
        <taxon>Bdellovibrionales</taxon>
        <taxon>Pseudobdellovibrionaceae</taxon>
        <taxon>Pseudobdellovibrio</taxon>
    </lineage>
</organism>
<comment type="subcellular location">
    <subcellularLocation>
        <location evidence="9">Cell membrane</location>
        <topology evidence="9">Multi-pass membrane protein</topology>
    </subcellularLocation>
</comment>
<dbReference type="GO" id="GO:0005886">
    <property type="term" value="C:plasma membrane"/>
    <property type="evidence" value="ECO:0007669"/>
    <property type="project" value="UniProtKB-SubCell"/>
</dbReference>
<evidence type="ECO:0000313" key="11">
    <source>
        <dbReference type="Proteomes" id="UP000012040"/>
    </source>
</evidence>
<keyword evidence="8 9" id="KW-0472">Membrane</keyword>
<feature type="transmembrane region" description="Helical" evidence="9">
    <location>
        <begin position="177"/>
        <end position="199"/>
    </location>
</feature>